<dbReference type="Gene3D" id="3.30.1340.30">
    <property type="match status" value="1"/>
</dbReference>
<dbReference type="HOGENOM" id="CLU_065155_0_0_4"/>
<organism evidence="2 3">
    <name type="scientific">Herminiimonas arsenicoxydans</name>
    <dbReference type="NCBI Taxonomy" id="204773"/>
    <lineage>
        <taxon>Bacteria</taxon>
        <taxon>Pseudomonadati</taxon>
        <taxon>Pseudomonadota</taxon>
        <taxon>Betaproteobacteria</taxon>
        <taxon>Burkholderiales</taxon>
        <taxon>Oxalobacteraceae</taxon>
        <taxon>Herminiimonas</taxon>
    </lineage>
</organism>
<dbReference type="Proteomes" id="UP000006697">
    <property type="component" value="Chromosome"/>
</dbReference>
<protein>
    <recommendedName>
        <fullName evidence="1">BON domain-containing protein</fullName>
    </recommendedName>
</protein>
<dbReference type="PROSITE" id="PS50914">
    <property type="entry name" value="BON"/>
    <property type="match status" value="1"/>
</dbReference>
<name>A4G238_HERAR</name>
<feature type="domain" description="BON" evidence="1">
    <location>
        <begin position="199"/>
        <end position="267"/>
    </location>
</feature>
<dbReference type="KEGG" id="har:HEAR0351"/>
<dbReference type="STRING" id="204773.HEAR0351"/>
<evidence type="ECO:0000259" key="1">
    <source>
        <dbReference type="PROSITE" id="PS50914"/>
    </source>
</evidence>
<dbReference type="InterPro" id="IPR007055">
    <property type="entry name" value="BON_dom"/>
</dbReference>
<dbReference type="Pfam" id="PF04972">
    <property type="entry name" value="BON"/>
    <property type="match status" value="1"/>
</dbReference>
<dbReference type="Gene3D" id="3.40.50.300">
    <property type="entry name" value="P-loop containing nucleotide triphosphate hydrolases"/>
    <property type="match status" value="1"/>
</dbReference>
<dbReference type="EMBL" id="CU207211">
    <property type="protein sequence ID" value="CAL60575.1"/>
    <property type="molecule type" value="Genomic_DNA"/>
</dbReference>
<gene>
    <name evidence="2" type="ordered locus">HEAR0351</name>
</gene>
<dbReference type="OrthoDB" id="7929987at2"/>
<dbReference type="Pfam" id="PF13189">
    <property type="entry name" value="Cytidylate_kin2"/>
    <property type="match status" value="1"/>
</dbReference>
<dbReference type="AlphaFoldDB" id="A4G238"/>
<dbReference type="eggNOG" id="COG2823">
    <property type="taxonomic scope" value="Bacteria"/>
</dbReference>
<reference evidence="2 3" key="1">
    <citation type="journal article" date="2007" name="PLoS Genet.">
        <title>A tale of two oxidation states: bacterial colonization of arsenic-rich environments.</title>
        <authorList>
            <person name="Muller D."/>
            <person name="Medigue C."/>
            <person name="Koechler S."/>
            <person name="Barbe V."/>
            <person name="Barakat M."/>
            <person name="Talla E."/>
            <person name="Bonnefoy V."/>
            <person name="Krin E."/>
            <person name="Arsene-Ploetze F."/>
            <person name="Carapito C."/>
            <person name="Chandler M."/>
            <person name="Cournoyer B."/>
            <person name="Cruveiller S."/>
            <person name="Dossat C."/>
            <person name="Duval S."/>
            <person name="Heymann M."/>
            <person name="Leize E."/>
            <person name="Lieutaud A."/>
            <person name="Lievremont D."/>
            <person name="Makita Y."/>
            <person name="Mangenot S."/>
            <person name="Nitschke W."/>
            <person name="Ortet P."/>
            <person name="Perdrial N."/>
            <person name="Schoepp B."/>
            <person name="Siguier N."/>
            <person name="Simeonova D.D."/>
            <person name="Rouy Z."/>
            <person name="Segurens B."/>
            <person name="Turlin E."/>
            <person name="Vallenet D."/>
            <person name="Van Dorsselaer A."/>
            <person name="Weiss S."/>
            <person name="Weissenbach J."/>
            <person name="Lett M.C."/>
            <person name="Danchin A."/>
            <person name="Bertin P.N."/>
        </authorList>
    </citation>
    <scope>NUCLEOTIDE SEQUENCE [LARGE SCALE GENOMIC DNA]</scope>
    <source>
        <strain evidence="3">ULPAs1</strain>
    </source>
</reference>
<dbReference type="InterPro" id="IPR027417">
    <property type="entry name" value="P-loop_NTPase"/>
</dbReference>
<keyword evidence="3" id="KW-1185">Reference proteome</keyword>
<evidence type="ECO:0000313" key="3">
    <source>
        <dbReference type="Proteomes" id="UP000006697"/>
    </source>
</evidence>
<sequence length="277" mass="30474">MPVIAMTQEMGSLAKDIAVHLAQTQNLAVMKHEVIDHLAEKMDLSKSVIRRLREGKAGFVDRITTDDESMALYTAEEVFDLARKGNVILRGWGATCLLRPVPHVVTVRVTRSMSKRVEWLMAHLEIDDADFAEAEIRRSDAAHSARMQQQFGVEWGDPILYDLVLNTDRLSIESCASQILNLTSRPEFQESAASQAVLENMALETHVRAALRSNSASHDVRVTIEANAGHVVLSGIVLHADELIAAKRVASSVTGVVSVDSQLRLMANSKLYSSGAY</sequence>
<proteinExistence type="predicted"/>
<accession>A4G238</accession>
<evidence type="ECO:0000313" key="2">
    <source>
        <dbReference type="EMBL" id="CAL60575.1"/>
    </source>
</evidence>
<dbReference type="eggNOG" id="COG1102">
    <property type="taxonomic scope" value="Bacteria"/>
</dbReference>